<dbReference type="AlphaFoldDB" id="A0A0L0NZZ9"/>
<name>A0A0L0NZZ9_CANAR</name>
<protein>
    <submittedName>
        <fullName evidence="1">Uncharacterized protein</fullName>
    </submittedName>
</protein>
<proteinExistence type="predicted"/>
<reference evidence="2" key="1">
    <citation type="journal article" date="2015" name="BMC Genomics">
        <title>Draft genome of a commonly misdiagnosed multidrug resistant pathogen Candida auris.</title>
        <authorList>
            <person name="Chatterjee S."/>
            <person name="Alampalli S.V."/>
            <person name="Nageshan R.K."/>
            <person name="Chettiar S.T."/>
            <person name="Joshi S."/>
            <person name="Tatu U.S."/>
        </authorList>
    </citation>
    <scope>NUCLEOTIDE SEQUENCE [LARGE SCALE GENOMIC DNA]</scope>
    <source>
        <strain evidence="2">6684</strain>
    </source>
</reference>
<accession>A0A0L0NZZ9</accession>
<dbReference type="EMBL" id="LGST01000021">
    <property type="protein sequence ID" value="KND99716.1"/>
    <property type="molecule type" value="Genomic_DNA"/>
</dbReference>
<dbReference type="VEuPathDB" id="FungiDB:QG37_03129"/>
<gene>
    <name evidence="1" type="ORF">QG37_03129</name>
</gene>
<dbReference type="Proteomes" id="UP000037122">
    <property type="component" value="Unassembled WGS sequence"/>
</dbReference>
<evidence type="ECO:0000313" key="1">
    <source>
        <dbReference type="EMBL" id="KND99716.1"/>
    </source>
</evidence>
<sequence length="55" mass="6701">MHEWRLPWKEKVQLCLIIGKSFTPTTIIKVQTQFPHFDQFRYIEIIHVKASKYIL</sequence>
<evidence type="ECO:0000313" key="2">
    <source>
        <dbReference type="Proteomes" id="UP000037122"/>
    </source>
</evidence>
<comment type="caution">
    <text evidence="1">The sequence shown here is derived from an EMBL/GenBank/DDBJ whole genome shotgun (WGS) entry which is preliminary data.</text>
</comment>
<organism evidence="1 2">
    <name type="scientific">Candidozyma auris</name>
    <name type="common">Yeast</name>
    <name type="synonym">Candida auris</name>
    <dbReference type="NCBI Taxonomy" id="498019"/>
    <lineage>
        <taxon>Eukaryota</taxon>
        <taxon>Fungi</taxon>
        <taxon>Dikarya</taxon>
        <taxon>Ascomycota</taxon>
        <taxon>Saccharomycotina</taxon>
        <taxon>Pichiomycetes</taxon>
        <taxon>Metschnikowiaceae</taxon>
        <taxon>Candidozyma</taxon>
    </lineage>
</organism>